<dbReference type="Proteomes" id="UP000002072">
    <property type="component" value="Chromosome"/>
</dbReference>
<evidence type="ECO:0000256" key="5">
    <source>
        <dbReference type="ARBA" id="ARBA00022989"/>
    </source>
</evidence>
<feature type="domain" description="V-ATPase proteolipid subunit C-like" evidence="9">
    <location>
        <begin position="93"/>
        <end position="152"/>
    </location>
</feature>
<organism evidence="10 11">
    <name type="scientific">Streptobacillus moniliformis (strain ATCC 14647 / DSM 12112 / NCTC 10651 / 9901)</name>
    <dbReference type="NCBI Taxonomy" id="519441"/>
    <lineage>
        <taxon>Bacteria</taxon>
        <taxon>Fusobacteriati</taxon>
        <taxon>Fusobacteriota</taxon>
        <taxon>Fusobacteriia</taxon>
        <taxon>Fusobacteriales</taxon>
        <taxon>Leptotrichiaceae</taxon>
        <taxon>Streptobacillus</taxon>
    </lineage>
</organism>
<dbReference type="GO" id="GO:0033179">
    <property type="term" value="C:proton-transporting V-type ATPase, V0 domain"/>
    <property type="evidence" value="ECO:0007669"/>
    <property type="project" value="InterPro"/>
</dbReference>
<evidence type="ECO:0000256" key="6">
    <source>
        <dbReference type="ARBA" id="ARBA00023065"/>
    </source>
</evidence>
<dbReference type="InterPro" id="IPR002379">
    <property type="entry name" value="ATPase_proteolipid_c-like_dom"/>
</dbReference>
<evidence type="ECO:0000256" key="2">
    <source>
        <dbReference type="ARBA" id="ARBA00007296"/>
    </source>
</evidence>
<dbReference type="GO" id="GO:0046961">
    <property type="term" value="F:proton-transporting ATPase activity, rotational mechanism"/>
    <property type="evidence" value="ECO:0007669"/>
    <property type="project" value="InterPro"/>
</dbReference>
<gene>
    <name evidence="10" type="ordered locus">Smon_0252</name>
</gene>
<dbReference type="GeneID" id="29673437"/>
<feature type="transmembrane region" description="Helical" evidence="8">
    <location>
        <begin position="13"/>
        <end position="35"/>
    </location>
</feature>
<evidence type="ECO:0000256" key="7">
    <source>
        <dbReference type="ARBA" id="ARBA00023136"/>
    </source>
</evidence>
<dbReference type="FunFam" id="1.20.120.610:FF:000005">
    <property type="entry name" value="V-type sodium ATPase subunit K"/>
    <property type="match status" value="1"/>
</dbReference>
<evidence type="ECO:0000256" key="4">
    <source>
        <dbReference type="ARBA" id="ARBA00022692"/>
    </source>
</evidence>
<keyword evidence="6 8" id="KW-0406">Ion transport</keyword>
<keyword evidence="7 8" id="KW-0472">Membrane</keyword>
<name>D1AWR1_STRM9</name>
<dbReference type="KEGG" id="smf:Smon_0252"/>
<comment type="similarity">
    <text evidence="2 8">Belongs to the V-ATPase proteolipid subunit family.</text>
</comment>
<dbReference type="NCBIfam" id="NF005124">
    <property type="entry name" value="PRK06558.1"/>
    <property type="match status" value="1"/>
</dbReference>
<dbReference type="InterPro" id="IPR000245">
    <property type="entry name" value="ATPase_proteolipid_csu"/>
</dbReference>
<comment type="subcellular location">
    <subcellularLocation>
        <location evidence="1">Membrane</location>
        <topology evidence="1">Multi-pass membrane protein</topology>
    </subcellularLocation>
</comment>
<keyword evidence="3 8" id="KW-0813">Transport</keyword>
<dbReference type="InterPro" id="IPR035921">
    <property type="entry name" value="F/V-ATP_Csub_sf"/>
</dbReference>
<proteinExistence type="inferred from homology"/>
<accession>D1AWR1</accession>
<feature type="transmembrane region" description="Helical" evidence="8">
    <location>
        <begin position="89"/>
        <end position="111"/>
    </location>
</feature>
<dbReference type="CDD" id="cd18180">
    <property type="entry name" value="ATP-synt_Vo_Ao_c_NTPK_rpt2"/>
    <property type="match status" value="1"/>
</dbReference>
<sequence>MTLELVLVNLGPALGYLGAALAAILSGIGSAKAVGMVGEAAAGIVIEEPEKFGKSLILQLLPGSQGLYGFVIALLASGQITSATTFSQGVAILMACLPIAFVGLHSALAQAKVSVAGITILAKNEEQQVKGIVYAVMVEIYALLGLVISVILLNNIA</sequence>
<dbReference type="PANTHER" id="PTHR10263">
    <property type="entry name" value="V-TYPE PROTON ATPASE PROTEOLIPID SUBUNIT"/>
    <property type="match status" value="1"/>
</dbReference>
<dbReference type="SUPFAM" id="SSF81333">
    <property type="entry name" value="F1F0 ATP synthase subunit C"/>
    <property type="match status" value="2"/>
</dbReference>
<dbReference type="STRING" id="519441.Smon_0252"/>
<reference evidence="10 11" key="1">
    <citation type="journal article" date="2009" name="Stand. Genomic Sci.">
        <title>Complete genome sequence of Streptobacillus moniliformis type strain (9901T).</title>
        <authorList>
            <person name="Nolan M."/>
            <person name="Gronow S."/>
            <person name="Lapidus A."/>
            <person name="Ivanova N."/>
            <person name="Copeland A."/>
            <person name="Lucas S."/>
            <person name="Del Rio T.G."/>
            <person name="Chen F."/>
            <person name="Tice H."/>
            <person name="Pitluck S."/>
            <person name="Cheng J.F."/>
            <person name="Sims D."/>
            <person name="Meincke L."/>
            <person name="Bruce D."/>
            <person name="Goodwin L."/>
            <person name="Brettin T."/>
            <person name="Han C."/>
            <person name="Detter J.C."/>
            <person name="Ovchinikova G."/>
            <person name="Pati A."/>
            <person name="Mavromatis K."/>
            <person name="Mikhailova N."/>
            <person name="Chen A."/>
            <person name="Palaniappan K."/>
            <person name="Land M."/>
            <person name="Hauser L."/>
            <person name="Chang Y.J."/>
            <person name="Jeffries C.D."/>
            <person name="Rohde M."/>
            <person name="Sproer C."/>
            <person name="Goker M."/>
            <person name="Bristow J."/>
            <person name="Eisen J.A."/>
            <person name="Markowitz V."/>
            <person name="Hugenholtz P."/>
            <person name="Kyrpides N.C."/>
            <person name="Klenk H.P."/>
            <person name="Chain P."/>
        </authorList>
    </citation>
    <scope>NUCLEOTIDE SEQUENCE [LARGE SCALE GENOMIC DNA]</scope>
    <source>
        <strain evidence="11">ATCC 14647 / DSM 12112 / NCTC 10651 / 9901</strain>
    </source>
</reference>
<feature type="transmembrane region" description="Helical" evidence="8">
    <location>
        <begin position="56"/>
        <end position="77"/>
    </location>
</feature>
<feature type="domain" description="V-ATPase proteolipid subunit C-like" evidence="9">
    <location>
        <begin position="17"/>
        <end position="75"/>
    </location>
</feature>
<evidence type="ECO:0000313" key="11">
    <source>
        <dbReference type="Proteomes" id="UP000002072"/>
    </source>
</evidence>
<feature type="transmembrane region" description="Helical" evidence="8">
    <location>
        <begin position="132"/>
        <end position="153"/>
    </location>
</feature>
<dbReference type="CDD" id="cd18179">
    <property type="entry name" value="ATP-synt_Vo_Ao_c_NTPK_rpt1"/>
    <property type="match status" value="1"/>
</dbReference>
<dbReference type="Gene3D" id="1.20.120.610">
    <property type="entry name" value="lithium bound rotor ring of v- atpase"/>
    <property type="match status" value="1"/>
</dbReference>
<dbReference type="HOGENOM" id="CLU_126047_0_0_0"/>
<protein>
    <submittedName>
        <fullName evidence="10">H+transporting two-sector ATPase C subunit</fullName>
    </submittedName>
</protein>
<keyword evidence="4 8" id="KW-0812">Transmembrane</keyword>
<dbReference type="PRINTS" id="PR00122">
    <property type="entry name" value="VACATPASE"/>
</dbReference>
<evidence type="ECO:0000256" key="3">
    <source>
        <dbReference type="ARBA" id="ARBA00022448"/>
    </source>
</evidence>
<evidence type="ECO:0000256" key="1">
    <source>
        <dbReference type="ARBA" id="ARBA00004141"/>
    </source>
</evidence>
<dbReference type="AlphaFoldDB" id="D1AWR1"/>
<dbReference type="Pfam" id="PF00137">
    <property type="entry name" value="ATP-synt_C"/>
    <property type="match status" value="2"/>
</dbReference>
<evidence type="ECO:0000259" key="9">
    <source>
        <dbReference type="Pfam" id="PF00137"/>
    </source>
</evidence>
<dbReference type="EMBL" id="CP001779">
    <property type="protein sequence ID" value="ACZ00737.1"/>
    <property type="molecule type" value="Genomic_DNA"/>
</dbReference>
<dbReference type="RefSeq" id="WP_012858295.1">
    <property type="nucleotide sequence ID" value="NC_013515.1"/>
</dbReference>
<evidence type="ECO:0000313" key="10">
    <source>
        <dbReference type="EMBL" id="ACZ00737.1"/>
    </source>
</evidence>
<keyword evidence="11" id="KW-1185">Reference proteome</keyword>
<dbReference type="OrthoDB" id="384481at2"/>
<evidence type="ECO:0000256" key="8">
    <source>
        <dbReference type="RuleBase" id="RU363060"/>
    </source>
</evidence>
<keyword evidence="5 8" id="KW-1133">Transmembrane helix</keyword>
<dbReference type="eggNOG" id="COG0636">
    <property type="taxonomic scope" value="Bacteria"/>
</dbReference>